<reference evidence="1 2" key="1">
    <citation type="submission" date="2020-02" db="EMBL/GenBank/DDBJ databases">
        <title>Draft genome sequence of Haematococcus lacustris strain NIES-144.</title>
        <authorList>
            <person name="Morimoto D."/>
            <person name="Nakagawa S."/>
            <person name="Yoshida T."/>
            <person name="Sawayama S."/>
        </authorList>
    </citation>
    <scope>NUCLEOTIDE SEQUENCE [LARGE SCALE GENOMIC DNA]</scope>
    <source>
        <strain evidence="1 2">NIES-144</strain>
    </source>
</reference>
<dbReference type="GO" id="GO:0019433">
    <property type="term" value="P:triglyceride catabolic process"/>
    <property type="evidence" value="ECO:0007669"/>
    <property type="project" value="TreeGrafter"/>
</dbReference>
<accession>A0A6A0AJR1</accession>
<dbReference type="Proteomes" id="UP000485058">
    <property type="component" value="Unassembled WGS sequence"/>
</dbReference>
<dbReference type="InterPro" id="IPR033562">
    <property type="entry name" value="PLPL"/>
</dbReference>
<dbReference type="InterPro" id="IPR016035">
    <property type="entry name" value="Acyl_Trfase/lysoPLipase"/>
</dbReference>
<dbReference type="AlphaFoldDB" id="A0A6A0AJR1"/>
<protein>
    <submittedName>
        <fullName evidence="1">Patatin</fullName>
    </submittedName>
</protein>
<dbReference type="GO" id="GO:0005737">
    <property type="term" value="C:cytoplasm"/>
    <property type="evidence" value="ECO:0007669"/>
    <property type="project" value="TreeGrafter"/>
</dbReference>
<sequence>MPSLPRPPPRYVGPAALHPAVQAFQQGTLGFAFSGGGFFFPYHLGCVIQLKDMGILDQRTPLAGASCGSIIASCVNAGLDLHALVGELLQFANDCRSGF</sequence>
<dbReference type="GO" id="GO:0016020">
    <property type="term" value="C:membrane"/>
    <property type="evidence" value="ECO:0007669"/>
    <property type="project" value="TreeGrafter"/>
</dbReference>
<dbReference type="PANTHER" id="PTHR12406">
    <property type="entry name" value="CALCIUM-INDEPENDENT PHOSPHOLIPASE A2 IPLA2 -RELATED"/>
    <property type="match status" value="1"/>
</dbReference>
<dbReference type="EMBL" id="BLLF01007187">
    <property type="protein sequence ID" value="GFH32818.1"/>
    <property type="molecule type" value="Genomic_DNA"/>
</dbReference>
<evidence type="ECO:0000313" key="2">
    <source>
        <dbReference type="Proteomes" id="UP000485058"/>
    </source>
</evidence>
<dbReference type="GO" id="GO:0055088">
    <property type="term" value="P:lipid homeostasis"/>
    <property type="evidence" value="ECO:0007669"/>
    <property type="project" value="TreeGrafter"/>
</dbReference>
<keyword evidence="2" id="KW-1185">Reference proteome</keyword>
<dbReference type="GO" id="GO:0005811">
    <property type="term" value="C:lipid droplet"/>
    <property type="evidence" value="ECO:0007669"/>
    <property type="project" value="TreeGrafter"/>
</dbReference>
<proteinExistence type="predicted"/>
<evidence type="ECO:0000313" key="1">
    <source>
        <dbReference type="EMBL" id="GFH32818.1"/>
    </source>
</evidence>
<comment type="caution">
    <text evidence="1">The sequence shown here is derived from an EMBL/GenBank/DDBJ whole genome shotgun (WGS) entry which is preliminary data.</text>
</comment>
<organism evidence="1 2">
    <name type="scientific">Haematococcus lacustris</name>
    <name type="common">Green alga</name>
    <name type="synonym">Haematococcus pluvialis</name>
    <dbReference type="NCBI Taxonomy" id="44745"/>
    <lineage>
        <taxon>Eukaryota</taxon>
        <taxon>Viridiplantae</taxon>
        <taxon>Chlorophyta</taxon>
        <taxon>core chlorophytes</taxon>
        <taxon>Chlorophyceae</taxon>
        <taxon>CS clade</taxon>
        <taxon>Chlamydomonadales</taxon>
        <taxon>Haematococcaceae</taxon>
        <taxon>Haematococcus</taxon>
    </lineage>
</organism>
<dbReference type="SUPFAM" id="SSF52151">
    <property type="entry name" value="FabD/lysophospholipase-like"/>
    <property type="match status" value="1"/>
</dbReference>
<gene>
    <name evidence="1" type="ORF">HaLaN_32101</name>
</gene>
<dbReference type="Gene3D" id="3.40.1090.10">
    <property type="entry name" value="Cytosolic phospholipase A2 catalytic domain"/>
    <property type="match status" value="1"/>
</dbReference>
<dbReference type="PANTHER" id="PTHR12406:SF7">
    <property type="entry name" value="PATATIN-LIKE PHOSPHOLIPASE DOMAIN-CONTAINING PROTEIN 4"/>
    <property type="match status" value="1"/>
</dbReference>
<dbReference type="GO" id="GO:0004806">
    <property type="term" value="F:triacylglycerol lipase activity"/>
    <property type="evidence" value="ECO:0007669"/>
    <property type="project" value="TreeGrafter"/>
</dbReference>
<name>A0A6A0AJR1_HAELA</name>